<proteinExistence type="predicted"/>
<accession>A0A7J7V0F4</accession>
<dbReference type="AlphaFoldDB" id="A0A7J7V0F4"/>
<sequence length="147" mass="16842">MPTSKYKKSLLFFLSKTGNSIFSCSFCRGSPRAGVHDFCNVVCWLRCSIREHKREADHYCWNQVFSQRLRYMASTPSVKASGILQWCDGQVFGYDVLVRVNSFRKAGYTQRREVLVGSHKVLRTSHGCLCLVPYTPFAERDRSSAEV</sequence>
<gene>
    <name evidence="1" type="ORF">mPipKuh1_008651</name>
</gene>
<name>A0A7J7V0F4_PIPKU</name>
<evidence type="ECO:0000313" key="2">
    <source>
        <dbReference type="Proteomes" id="UP000558488"/>
    </source>
</evidence>
<protein>
    <submittedName>
        <fullName evidence="1">Uncharacterized protein</fullName>
    </submittedName>
</protein>
<evidence type="ECO:0000313" key="1">
    <source>
        <dbReference type="EMBL" id="KAF6318667.1"/>
    </source>
</evidence>
<organism evidence="1 2">
    <name type="scientific">Pipistrellus kuhlii</name>
    <name type="common">Kuhl's pipistrelle</name>
    <dbReference type="NCBI Taxonomy" id="59472"/>
    <lineage>
        <taxon>Eukaryota</taxon>
        <taxon>Metazoa</taxon>
        <taxon>Chordata</taxon>
        <taxon>Craniata</taxon>
        <taxon>Vertebrata</taxon>
        <taxon>Euteleostomi</taxon>
        <taxon>Mammalia</taxon>
        <taxon>Eutheria</taxon>
        <taxon>Laurasiatheria</taxon>
        <taxon>Chiroptera</taxon>
        <taxon>Yangochiroptera</taxon>
        <taxon>Vespertilionidae</taxon>
        <taxon>Pipistrellus</taxon>
    </lineage>
</organism>
<comment type="caution">
    <text evidence="1">The sequence shown here is derived from an EMBL/GenBank/DDBJ whole genome shotgun (WGS) entry which is preliminary data.</text>
</comment>
<dbReference type="Proteomes" id="UP000558488">
    <property type="component" value="Unassembled WGS sequence"/>
</dbReference>
<keyword evidence="2" id="KW-1185">Reference proteome</keyword>
<reference evidence="1 2" key="1">
    <citation type="journal article" date="2020" name="Nature">
        <title>Six reference-quality genomes reveal evolution of bat adaptations.</title>
        <authorList>
            <person name="Jebb D."/>
            <person name="Huang Z."/>
            <person name="Pippel M."/>
            <person name="Hughes G.M."/>
            <person name="Lavrichenko K."/>
            <person name="Devanna P."/>
            <person name="Winkler S."/>
            <person name="Jermiin L.S."/>
            <person name="Skirmuntt E.C."/>
            <person name="Katzourakis A."/>
            <person name="Burkitt-Gray L."/>
            <person name="Ray D.A."/>
            <person name="Sullivan K.A.M."/>
            <person name="Roscito J.G."/>
            <person name="Kirilenko B.M."/>
            <person name="Davalos L.M."/>
            <person name="Corthals A.P."/>
            <person name="Power M.L."/>
            <person name="Jones G."/>
            <person name="Ransome R.D."/>
            <person name="Dechmann D.K.N."/>
            <person name="Locatelli A.G."/>
            <person name="Puechmaille S.J."/>
            <person name="Fedrigo O."/>
            <person name="Jarvis E.D."/>
            <person name="Hiller M."/>
            <person name="Vernes S.C."/>
            <person name="Myers E.W."/>
            <person name="Teeling E.C."/>
        </authorList>
    </citation>
    <scope>NUCLEOTIDE SEQUENCE [LARGE SCALE GENOMIC DNA]</scope>
    <source>
        <strain evidence="1">MPipKuh1</strain>
        <tissue evidence="1">Flight muscle</tissue>
    </source>
</reference>
<dbReference type="EMBL" id="JACAGB010000017">
    <property type="protein sequence ID" value="KAF6318667.1"/>
    <property type="molecule type" value="Genomic_DNA"/>
</dbReference>